<keyword evidence="1" id="KW-1133">Transmembrane helix</keyword>
<gene>
    <name evidence="2" type="ORF">SAMN06269185_0533</name>
</gene>
<organism evidence="2 3">
    <name type="scientific">Natronoarchaeum philippinense</name>
    <dbReference type="NCBI Taxonomy" id="558529"/>
    <lineage>
        <taxon>Archaea</taxon>
        <taxon>Methanobacteriati</taxon>
        <taxon>Methanobacteriota</taxon>
        <taxon>Stenosarchaea group</taxon>
        <taxon>Halobacteria</taxon>
        <taxon>Halobacteriales</taxon>
        <taxon>Natronoarchaeaceae</taxon>
    </lineage>
</organism>
<feature type="transmembrane region" description="Helical" evidence="1">
    <location>
        <begin position="31"/>
        <end position="52"/>
    </location>
</feature>
<evidence type="ECO:0000313" key="2">
    <source>
        <dbReference type="EMBL" id="SNZ04356.1"/>
    </source>
</evidence>
<keyword evidence="1" id="KW-0472">Membrane</keyword>
<evidence type="ECO:0000313" key="3">
    <source>
        <dbReference type="Proteomes" id="UP000219453"/>
    </source>
</evidence>
<name>A0A285N8R4_NATPI</name>
<dbReference type="AlphaFoldDB" id="A0A285N8R4"/>
<proteinExistence type="predicted"/>
<dbReference type="EMBL" id="OBEJ01000001">
    <property type="protein sequence ID" value="SNZ04356.1"/>
    <property type="molecule type" value="Genomic_DNA"/>
</dbReference>
<dbReference type="RefSeq" id="WP_097007551.1">
    <property type="nucleotide sequence ID" value="NZ_OBEJ01000001.1"/>
</dbReference>
<feature type="transmembrane region" description="Helical" evidence="1">
    <location>
        <begin position="237"/>
        <end position="258"/>
    </location>
</feature>
<protein>
    <recommendedName>
        <fullName evidence="4">PH domain-containing protein</fullName>
    </recommendedName>
</protein>
<evidence type="ECO:0008006" key="4">
    <source>
        <dbReference type="Google" id="ProtNLM"/>
    </source>
</evidence>
<reference evidence="2 3" key="1">
    <citation type="submission" date="2017-09" db="EMBL/GenBank/DDBJ databases">
        <authorList>
            <person name="Ehlers B."/>
            <person name="Leendertz F.H."/>
        </authorList>
    </citation>
    <scope>NUCLEOTIDE SEQUENCE [LARGE SCALE GENOMIC DNA]</scope>
    <source>
        <strain evidence="2 3">DSM 27208</strain>
    </source>
</reference>
<feature type="transmembrane region" description="Helical" evidence="1">
    <location>
        <begin position="264"/>
        <end position="284"/>
    </location>
</feature>
<keyword evidence="1" id="KW-0812">Transmembrane</keyword>
<accession>A0A285N8R4</accession>
<evidence type="ECO:0000256" key="1">
    <source>
        <dbReference type="SAM" id="Phobius"/>
    </source>
</evidence>
<sequence length="285" mass="29434">MSGDANTTWNGDGSTTWQGDATVSTVGRLCLYLQVAFFGGLVVVLAALVALLAVRSIRTGEFGVLALVTLLALVGGPFSLLYLLPVVSDRDARRSLSADLPQYGDLNRAAMMLAAVLGSVGILSAVYAGSWALLLAIMLVPAVTSSVAGMIDADGTLDATAGRLVVQDREVDLDAVADVRRIDLHGYAALWLSYPGPNDLDQPRLIAVPSAVADAAVAAVPDEPVEAEDRRPPVERIALVGTAAIFLGLAAVLAVVGHGTENAVALYALASMPGLFGVLVLYLAV</sequence>
<feature type="transmembrane region" description="Helical" evidence="1">
    <location>
        <begin position="64"/>
        <end position="84"/>
    </location>
</feature>
<feature type="transmembrane region" description="Helical" evidence="1">
    <location>
        <begin position="109"/>
        <end position="140"/>
    </location>
</feature>
<dbReference type="Proteomes" id="UP000219453">
    <property type="component" value="Unassembled WGS sequence"/>
</dbReference>
<keyword evidence="3" id="KW-1185">Reference proteome</keyword>